<evidence type="ECO:0000313" key="3">
    <source>
        <dbReference type="Proteomes" id="UP000177698"/>
    </source>
</evidence>
<dbReference type="InterPro" id="IPR006119">
    <property type="entry name" value="Resolv_N"/>
</dbReference>
<dbReference type="PANTHER" id="PTHR30461">
    <property type="entry name" value="DNA-INVERTASE FROM LAMBDOID PROPHAGE"/>
    <property type="match status" value="1"/>
</dbReference>
<dbReference type="STRING" id="1802056.A2954_04435"/>
<protein>
    <recommendedName>
        <fullName evidence="1">Recombinase domain-containing protein</fullName>
    </recommendedName>
</protein>
<dbReference type="GO" id="GO:0000150">
    <property type="term" value="F:DNA strand exchange activity"/>
    <property type="evidence" value="ECO:0007669"/>
    <property type="project" value="InterPro"/>
</dbReference>
<organism evidence="2 3">
    <name type="scientific">Candidatus Roizmanbacteria bacterium RIFCSPLOWO2_01_FULL_37_12</name>
    <dbReference type="NCBI Taxonomy" id="1802056"/>
    <lineage>
        <taxon>Bacteria</taxon>
        <taxon>Candidatus Roizmaniibacteriota</taxon>
    </lineage>
</organism>
<feature type="domain" description="Recombinase" evidence="1">
    <location>
        <begin position="154"/>
        <end position="266"/>
    </location>
</feature>
<sequence>MDNYIFYKRKSSDSEDKQILSLVSQDRVIKESISGFTSLHFVANFEESMSAKAPGRPKFNKMCELLEQGRAKFIICWQLNRLARNPVDGGRIIWLVQHYGVKIITPSKTYDFNDILLMYVEFAMSNQFINDLRKNTLRGLGDKLKSGIAPILAPIGYYNDVTKKQGLRDILIDEQRFSLVRKMWDLLLTGNYTPPRILDIATNKWGLRQRNGRKLSRSKIYELFRNMFYSGKFEYGGKLYQGIHKPMITIEEYEKAQKILGKRGSFKFRLSEHSFAFNNAMISCTCGSSITAHERYRKICPHCHLKYNSVVNEICPKCGTLAPEKTTYFCYYHCGRKVNPKCKQPSVKPKDLYDQIDKVISFLTLPEEFIHWALAKLRKSHEE</sequence>
<dbReference type="Proteomes" id="UP000177698">
    <property type="component" value="Unassembled WGS sequence"/>
</dbReference>
<accession>A0A1F7IFT1</accession>
<dbReference type="AlphaFoldDB" id="A0A1F7IFT1"/>
<dbReference type="PANTHER" id="PTHR30461:SF23">
    <property type="entry name" value="DNA RECOMBINASE-RELATED"/>
    <property type="match status" value="1"/>
</dbReference>
<dbReference type="Pfam" id="PF00239">
    <property type="entry name" value="Resolvase"/>
    <property type="match status" value="1"/>
</dbReference>
<evidence type="ECO:0000259" key="1">
    <source>
        <dbReference type="PROSITE" id="PS51737"/>
    </source>
</evidence>
<dbReference type="GO" id="GO:0003677">
    <property type="term" value="F:DNA binding"/>
    <property type="evidence" value="ECO:0007669"/>
    <property type="project" value="InterPro"/>
</dbReference>
<gene>
    <name evidence="2" type="ORF">A2954_04435</name>
</gene>
<dbReference type="SUPFAM" id="SSF53041">
    <property type="entry name" value="Resolvase-like"/>
    <property type="match status" value="1"/>
</dbReference>
<proteinExistence type="predicted"/>
<dbReference type="InterPro" id="IPR050639">
    <property type="entry name" value="SSR_resolvase"/>
</dbReference>
<dbReference type="InterPro" id="IPR038109">
    <property type="entry name" value="DNA_bind_recomb_sf"/>
</dbReference>
<comment type="caution">
    <text evidence="2">The sequence shown here is derived from an EMBL/GenBank/DDBJ whole genome shotgun (WGS) entry which is preliminary data.</text>
</comment>
<evidence type="ECO:0000313" key="2">
    <source>
        <dbReference type="EMBL" id="OGK42229.1"/>
    </source>
</evidence>
<dbReference type="Gene3D" id="3.40.50.1390">
    <property type="entry name" value="Resolvase, N-terminal catalytic domain"/>
    <property type="match status" value="1"/>
</dbReference>
<dbReference type="PROSITE" id="PS51737">
    <property type="entry name" value="RECOMBINASE_DNA_BIND"/>
    <property type="match status" value="1"/>
</dbReference>
<reference evidence="2 3" key="1">
    <citation type="journal article" date="2016" name="Nat. Commun.">
        <title>Thousands of microbial genomes shed light on interconnected biogeochemical processes in an aquifer system.</title>
        <authorList>
            <person name="Anantharaman K."/>
            <person name="Brown C.T."/>
            <person name="Hug L.A."/>
            <person name="Sharon I."/>
            <person name="Castelle C.J."/>
            <person name="Probst A.J."/>
            <person name="Thomas B.C."/>
            <person name="Singh A."/>
            <person name="Wilkins M.J."/>
            <person name="Karaoz U."/>
            <person name="Brodie E.L."/>
            <person name="Williams K.H."/>
            <person name="Hubbard S.S."/>
            <person name="Banfield J.F."/>
        </authorList>
    </citation>
    <scope>NUCLEOTIDE SEQUENCE [LARGE SCALE GENOMIC DNA]</scope>
</reference>
<dbReference type="Pfam" id="PF07508">
    <property type="entry name" value="Recombinase"/>
    <property type="match status" value="1"/>
</dbReference>
<dbReference type="CDD" id="cd00338">
    <property type="entry name" value="Ser_Recombinase"/>
    <property type="match status" value="1"/>
</dbReference>
<dbReference type="InterPro" id="IPR011109">
    <property type="entry name" value="DNA_bind_recombinase_dom"/>
</dbReference>
<dbReference type="SMART" id="SM00857">
    <property type="entry name" value="Resolvase"/>
    <property type="match status" value="1"/>
</dbReference>
<dbReference type="Gene3D" id="3.90.1750.20">
    <property type="entry name" value="Putative Large Serine Recombinase, Chain B, Domain 2"/>
    <property type="match status" value="1"/>
</dbReference>
<dbReference type="EMBL" id="MGAG01000003">
    <property type="protein sequence ID" value="OGK42229.1"/>
    <property type="molecule type" value="Genomic_DNA"/>
</dbReference>
<dbReference type="InterPro" id="IPR036162">
    <property type="entry name" value="Resolvase-like_N_sf"/>
</dbReference>
<name>A0A1F7IFT1_9BACT</name>